<accession>A0A3R7MIP5</accession>
<organism evidence="6 7">
    <name type="scientific">Penaeus vannamei</name>
    <name type="common">Whiteleg shrimp</name>
    <name type="synonym">Litopenaeus vannamei</name>
    <dbReference type="NCBI Taxonomy" id="6689"/>
    <lineage>
        <taxon>Eukaryota</taxon>
        <taxon>Metazoa</taxon>
        <taxon>Ecdysozoa</taxon>
        <taxon>Arthropoda</taxon>
        <taxon>Crustacea</taxon>
        <taxon>Multicrustacea</taxon>
        <taxon>Malacostraca</taxon>
        <taxon>Eumalacostraca</taxon>
        <taxon>Eucarida</taxon>
        <taxon>Decapoda</taxon>
        <taxon>Dendrobranchiata</taxon>
        <taxon>Penaeoidea</taxon>
        <taxon>Penaeidae</taxon>
        <taxon>Penaeus</taxon>
    </lineage>
</organism>
<comment type="caution">
    <text evidence="6">The sequence shown here is derived from an EMBL/GenBank/DDBJ whole genome shotgun (WGS) entry which is preliminary data.</text>
</comment>
<keyword evidence="7" id="KW-1185">Reference proteome</keyword>
<dbReference type="Proteomes" id="UP000283509">
    <property type="component" value="Unassembled WGS sequence"/>
</dbReference>
<feature type="transmembrane region" description="Helical" evidence="5">
    <location>
        <begin position="342"/>
        <end position="367"/>
    </location>
</feature>
<feature type="transmembrane region" description="Helical" evidence="5">
    <location>
        <begin position="282"/>
        <end position="303"/>
    </location>
</feature>
<dbReference type="Pfam" id="PF07690">
    <property type="entry name" value="MFS_1"/>
    <property type="match status" value="1"/>
</dbReference>
<keyword evidence="4 5" id="KW-0472">Membrane</keyword>
<dbReference type="AlphaFoldDB" id="A0A3R7MIP5"/>
<dbReference type="InterPro" id="IPR049680">
    <property type="entry name" value="FLVCR1-2_SLC49-like"/>
</dbReference>
<evidence type="ECO:0000256" key="2">
    <source>
        <dbReference type="ARBA" id="ARBA00022692"/>
    </source>
</evidence>
<name>A0A3R7MIP5_PENVA</name>
<dbReference type="GO" id="GO:0016020">
    <property type="term" value="C:membrane"/>
    <property type="evidence" value="ECO:0007669"/>
    <property type="project" value="UniProtKB-SubCell"/>
</dbReference>
<evidence type="ECO:0000256" key="5">
    <source>
        <dbReference type="SAM" id="Phobius"/>
    </source>
</evidence>
<evidence type="ECO:0000256" key="4">
    <source>
        <dbReference type="ARBA" id="ARBA00023136"/>
    </source>
</evidence>
<dbReference type="Gene3D" id="1.20.1250.20">
    <property type="entry name" value="MFS general substrate transporter like domains"/>
    <property type="match status" value="2"/>
</dbReference>
<dbReference type="OrthoDB" id="8190074at2759"/>
<feature type="transmembrane region" description="Helical" evidence="5">
    <location>
        <begin position="20"/>
        <end position="45"/>
    </location>
</feature>
<reference evidence="6 7" key="2">
    <citation type="submission" date="2019-01" db="EMBL/GenBank/DDBJ databases">
        <title>The decoding of complex shrimp genome reveals the adaptation for benthos swimmer, frequently molting mechanism and breeding impact on genome.</title>
        <authorList>
            <person name="Sun Y."/>
            <person name="Gao Y."/>
            <person name="Yu Y."/>
        </authorList>
    </citation>
    <scope>NUCLEOTIDE SEQUENCE [LARGE SCALE GENOMIC DNA]</scope>
    <source>
        <tissue evidence="6">Muscle</tissue>
    </source>
</reference>
<dbReference type="InterPro" id="IPR036259">
    <property type="entry name" value="MFS_trans_sf"/>
</dbReference>
<feature type="transmembrane region" description="Helical" evidence="5">
    <location>
        <begin position="309"/>
        <end position="330"/>
    </location>
</feature>
<feature type="transmembrane region" description="Helical" evidence="5">
    <location>
        <begin position="214"/>
        <end position="237"/>
    </location>
</feature>
<proteinExistence type="predicted"/>
<feature type="transmembrane region" description="Helical" evidence="5">
    <location>
        <begin position="373"/>
        <end position="392"/>
    </location>
</feature>
<dbReference type="SUPFAM" id="SSF103473">
    <property type="entry name" value="MFS general substrate transporter"/>
    <property type="match status" value="1"/>
</dbReference>
<dbReference type="EMBL" id="QCYY01000652">
    <property type="protein sequence ID" value="ROT83674.1"/>
    <property type="molecule type" value="Genomic_DNA"/>
</dbReference>
<dbReference type="GO" id="GO:0022857">
    <property type="term" value="F:transmembrane transporter activity"/>
    <property type="evidence" value="ECO:0007669"/>
    <property type="project" value="InterPro"/>
</dbReference>
<dbReference type="PANTHER" id="PTHR10924:SF27">
    <property type="entry name" value="SOLUTE CARRIER FAMILY 49 MEMBER 4"/>
    <property type="match status" value="1"/>
</dbReference>
<feature type="transmembrane region" description="Helical" evidence="5">
    <location>
        <begin position="86"/>
        <end position="110"/>
    </location>
</feature>
<reference evidence="6 7" key="1">
    <citation type="submission" date="2018-04" db="EMBL/GenBank/DDBJ databases">
        <authorList>
            <person name="Zhang X."/>
            <person name="Yuan J."/>
            <person name="Li F."/>
            <person name="Xiang J."/>
        </authorList>
    </citation>
    <scope>NUCLEOTIDE SEQUENCE [LARGE SCALE GENOMIC DNA]</scope>
    <source>
        <tissue evidence="6">Muscle</tissue>
    </source>
</reference>
<evidence type="ECO:0000313" key="6">
    <source>
        <dbReference type="EMBL" id="ROT83674.1"/>
    </source>
</evidence>
<evidence type="ECO:0000256" key="3">
    <source>
        <dbReference type="ARBA" id="ARBA00022989"/>
    </source>
</evidence>
<dbReference type="InterPro" id="IPR011701">
    <property type="entry name" value="MFS"/>
</dbReference>
<evidence type="ECO:0000313" key="7">
    <source>
        <dbReference type="Proteomes" id="UP000283509"/>
    </source>
</evidence>
<evidence type="ECO:0000256" key="1">
    <source>
        <dbReference type="ARBA" id="ARBA00004141"/>
    </source>
</evidence>
<protein>
    <recommendedName>
        <fullName evidence="8">Disrupted in renal carcinoma protein 2-like</fullName>
    </recommendedName>
</protein>
<comment type="subcellular location">
    <subcellularLocation>
        <location evidence="1">Membrane</location>
        <topology evidence="1">Multi-pass membrane protein</topology>
    </subcellularLocation>
</comment>
<sequence>MAVQVVLWNTWGPISESVGAAFPGWGSSTVAMTANWGMIMFVVFVGPMCWATQRCGLRSGVVSSAVLMALGTALRCLTRAMPWFTILAQLCAILLGIASTLILAAPPLIAADWFPPGERTTAVAVMMGCSQLGSVGSYLEPFIVRVPGPGVTIEDLQSDIMRLLYIHAGFSGVLLLAVVVYFPSKPKIPPSVTSSCERLNFVPGVLACVRNKSLLLILASYAVSVGPALAWVSVLNYSLLPLGIHQDEAMWVGVAAVVCSSVSPVLAGRFNDRFPRQVRTTLICLMLFGAFSFYWFLLLSYGVVPVSKWQVYVSVSVGMASGMASIPLYYELGVDLSYPVPEILVSGLITASDNISSSLFLLIFLIPNVGYEWITYTLVLSCSLPVLLMLLVKVEHNRSDIDLSE</sequence>
<evidence type="ECO:0008006" key="8">
    <source>
        <dbReference type="Google" id="ProtNLM"/>
    </source>
</evidence>
<feature type="transmembrane region" description="Helical" evidence="5">
    <location>
        <begin position="249"/>
        <end position="270"/>
    </location>
</feature>
<gene>
    <name evidence="6" type="ORF">C7M84_023141</name>
</gene>
<keyword evidence="3 5" id="KW-1133">Transmembrane helix</keyword>
<dbReference type="PANTHER" id="PTHR10924">
    <property type="entry name" value="MAJOR FACILITATOR SUPERFAMILY PROTEIN-RELATED"/>
    <property type="match status" value="1"/>
</dbReference>
<keyword evidence="2 5" id="KW-0812">Transmembrane</keyword>
<feature type="transmembrane region" description="Helical" evidence="5">
    <location>
        <begin position="164"/>
        <end position="182"/>
    </location>
</feature>